<name>A0A4P9Z0J3_9FUNG</name>
<keyword evidence="3" id="KW-1185">Reference proteome</keyword>
<proteinExistence type="predicted"/>
<dbReference type="AlphaFoldDB" id="A0A4P9Z0J3"/>
<dbReference type="InterPro" id="IPR019384">
    <property type="entry name" value="FHIP"/>
</dbReference>
<gene>
    <name evidence="2" type="ORF">SYNPS1DRAFT_28348</name>
</gene>
<accession>A0A4P9Z0J3</accession>
<sequence length="515" mass="57008">MDYFSKFKRNVGATPTASRAKPTAVMQLAKFHKCWNYVHNLYFIEDKKAQVNVQQTPIPQHLRSMVDILVDEEIRLEEDQTGLCMEYLLKNNVLTILVNIASSNFPQGVRGEVVRCIASMINLLDDKFLVHNAVFKPTLKLIRMCVKEVQGDETHHEDLMELVYVICSKIHGYPDLLNIFFHDRTWLRTPWKKTLTAEQWMDVMRTNASINSPTGTTRRRLFSTAKIAAAATHRTDDPDTDSIMSKDAAVAEAYVASGAGSAASKRLSLMSLASDLQPDTPVTPKPDYEFTLFSYLLGYVHREGKSGDYARTAILFIIELATDALGDYLLQSSSFPAITAAGIGALFSQLPRSFSPDDEEGSDAESVDFHRKLDAFTKELEFCQDVLDRCPTPAISQALLANIRRVFLENIICPSLTTCSDADGSAMAAINYLDVILRNLRQPDMIDLVLSYLGLPLDAEDDADDDDELAKSGKQAADATVHATSGHAMEGDSPSDGFQLTLLVLTLLDSTSDAT</sequence>
<protein>
    <submittedName>
        <fullName evidence="2">Retinoic acid induced 16-like protein-domain-containing protein</fullName>
    </submittedName>
</protein>
<evidence type="ECO:0000313" key="2">
    <source>
        <dbReference type="EMBL" id="RKP25936.1"/>
    </source>
</evidence>
<evidence type="ECO:0000256" key="1">
    <source>
        <dbReference type="SAM" id="MobiDB-lite"/>
    </source>
</evidence>
<evidence type="ECO:0000313" key="3">
    <source>
        <dbReference type="Proteomes" id="UP000278143"/>
    </source>
</evidence>
<feature type="non-terminal residue" evidence="2">
    <location>
        <position position="515"/>
    </location>
</feature>
<reference evidence="3" key="1">
    <citation type="journal article" date="2018" name="Nat. Microbiol.">
        <title>Leveraging single-cell genomics to expand the fungal tree of life.</title>
        <authorList>
            <person name="Ahrendt S.R."/>
            <person name="Quandt C.A."/>
            <person name="Ciobanu D."/>
            <person name="Clum A."/>
            <person name="Salamov A."/>
            <person name="Andreopoulos B."/>
            <person name="Cheng J.F."/>
            <person name="Woyke T."/>
            <person name="Pelin A."/>
            <person name="Henrissat B."/>
            <person name="Reynolds N.K."/>
            <person name="Benny G.L."/>
            <person name="Smith M.E."/>
            <person name="James T.Y."/>
            <person name="Grigoriev I.V."/>
        </authorList>
    </citation>
    <scope>NUCLEOTIDE SEQUENCE [LARGE SCALE GENOMIC DNA]</scope>
    <source>
        <strain evidence="3">Benny S71-1</strain>
    </source>
</reference>
<dbReference type="Pfam" id="PF10257">
    <property type="entry name" value="RAI16-like"/>
    <property type="match status" value="1"/>
</dbReference>
<feature type="region of interest" description="Disordered" evidence="1">
    <location>
        <begin position="463"/>
        <end position="495"/>
    </location>
</feature>
<organism evidence="2 3">
    <name type="scientific">Syncephalis pseudoplumigaleata</name>
    <dbReference type="NCBI Taxonomy" id="1712513"/>
    <lineage>
        <taxon>Eukaryota</taxon>
        <taxon>Fungi</taxon>
        <taxon>Fungi incertae sedis</taxon>
        <taxon>Zoopagomycota</taxon>
        <taxon>Zoopagomycotina</taxon>
        <taxon>Zoopagomycetes</taxon>
        <taxon>Zoopagales</taxon>
        <taxon>Piptocephalidaceae</taxon>
        <taxon>Syncephalis</taxon>
    </lineage>
</organism>
<dbReference type="OrthoDB" id="5350595at2759"/>
<dbReference type="PANTHER" id="PTHR21705">
    <property type="entry name" value="RAI16 PROTEIN-RELATED"/>
    <property type="match status" value="1"/>
</dbReference>
<dbReference type="PANTHER" id="PTHR21705:SF11">
    <property type="entry name" value="FHIP FAMILY PROTEIN CG3558"/>
    <property type="match status" value="1"/>
</dbReference>
<dbReference type="Proteomes" id="UP000278143">
    <property type="component" value="Unassembled WGS sequence"/>
</dbReference>
<dbReference type="EMBL" id="KZ989567">
    <property type="protein sequence ID" value="RKP25936.1"/>
    <property type="molecule type" value="Genomic_DNA"/>
</dbReference>